<evidence type="ECO:0000313" key="2">
    <source>
        <dbReference type="Proteomes" id="UP001596470"/>
    </source>
</evidence>
<proteinExistence type="predicted"/>
<dbReference type="EMBL" id="JBHSYS010000001">
    <property type="protein sequence ID" value="MFC6956063.1"/>
    <property type="molecule type" value="Genomic_DNA"/>
</dbReference>
<comment type="caution">
    <text evidence="1">The sequence shown here is derived from an EMBL/GenBank/DDBJ whole genome shotgun (WGS) entry which is preliminary data.</text>
</comment>
<protein>
    <submittedName>
        <fullName evidence="1">Uncharacterized protein</fullName>
    </submittedName>
</protein>
<name>A0ABW2D4L0_9ACTN</name>
<evidence type="ECO:0000313" key="1">
    <source>
        <dbReference type="EMBL" id="MFC6956063.1"/>
    </source>
</evidence>
<sequence>MINILTAAVWRVEFANDYSANEPEWTPCREPGGEIKLYSLEDAESAMAEWKSFNPHKLMYRVNTDDDAIENY</sequence>
<gene>
    <name evidence="1" type="ORF">ACFQS3_02525</name>
</gene>
<keyword evidence="2" id="KW-1185">Reference proteome</keyword>
<dbReference type="RefSeq" id="WP_382353385.1">
    <property type="nucleotide sequence ID" value="NZ_JBHMBP010000004.1"/>
</dbReference>
<organism evidence="1 2">
    <name type="scientific">Glycomyces mayteni</name>
    <dbReference type="NCBI Taxonomy" id="543887"/>
    <lineage>
        <taxon>Bacteria</taxon>
        <taxon>Bacillati</taxon>
        <taxon>Actinomycetota</taxon>
        <taxon>Actinomycetes</taxon>
        <taxon>Glycomycetales</taxon>
        <taxon>Glycomycetaceae</taxon>
        <taxon>Glycomyces</taxon>
    </lineage>
</organism>
<reference evidence="2" key="1">
    <citation type="journal article" date="2019" name="Int. J. Syst. Evol. Microbiol.">
        <title>The Global Catalogue of Microorganisms (GCM) 10K type strain sequencing project: providing services to taxonomists for standard genome sequencing and annotation.</title>
        <authorList>
            <consortium name="The Broad Institute Genomics Platform"/>
            <consortium name="The Broad Institute Genome Sequencing Center for Infectious Disease"/>
            <person name="Wu L."/>
            <person name="Ma J."/>
        </authorList>
    </citation>
    <scope>NUCLEOTIDE SEQUENCE [LARGE SCALE GENOMIC DNA]</scope>
    <source>
        <strain evidence="2">KACC 12634</strain>
    </source>
</reference>
<accession>A0ABW2D4L0</accession>
<dbReference type="Proteomes" id="UP001596470">
    <property type="component" value="Unassembled WGS sequence"/>
</dbReference>